<keyword evidence="2" id="KW-1185">Reference proteome</keyword>
<dbReference type="EMBL" id="AP027141">
    <property type="protein sequence ID" value="BDV31540.1"/>
    <property type="molecule type" value="Genomic_DNA"/>
</dbReference>
<organism evidence="1 2">
    <name type="scientific">Microbacterium terricola</name>
    <dbReference type="NCBI Taxonomy" id="344163"/>
    <lineage>
        <taxon>Bacteria</taxon>
        <taxon>Bacillati</taxon>
        <taxon>Actinomycetota</taxon>
        <taxon>Actinomycetes</taxon>
        <taxon>Micrococcales</taxon>
        <taxon>Microbacteriaceae</taxon>
        <taxon>Microbacterium</taxon>
    </lineage>
</organism>
<evidence type="ECO:0000313" key="2">
    <source>
        <dbReference type="Proteomes" id="UP001317779"/>
    </source>
</evidence>
<evidence type="ECO:0000313" key="1">
    <source>
        <dbReference type="EMBL" id="BDV31540.1"/>
    </source>
</evidence>
<name>A0ABM8E1A9_9MICO</name>
<protein>
    <submittedName>
        <fullName evidence="1">Uncharacterized protein</fullName>
    </submittedName>
</protein>
<sequence>MTKAATVFPRTERPQYFAGQVLTAADLTAEQDLDIGLRRLHHRMLHGWGIASGLTVTGARGATVVAVGAGYALDAGGRELVLADPVHKPVPAVAGDSAGAPRTFCLVLRWRSDEDAVVLTRPGSCGSEGAVRRRDEPDLEWMDPAEVRVGLDLTLAQVQIQGCRLIADPDHGARRLLNPPPTPYTASGSTPGGETAWTVATAGGIAPWGVETIVDTSEAGFGDTPAYLARVVGTRTVTAAQAPHGTPCLLDGAPHVVDAEPGRFRLVVPLTRAILTDAAGALIEVNPTGAVASALLPDLVSNRLGWSVEWIGVQS</sequence>
<dbReference type="Proteomes" id="UP001317779">
    <property type="component" value="Chromosome"/>
</dbReference>
<accession>A0ABM8E1A9</accession>
<proteinExistence type="predicted"/>
<gene>
    <name evidence="1" type="ORF">Microterr_22000</name>
</gene>
<reference evidence="1 2" key="1">
    <citation type="submission" date="2022-12" db="EMBL/GenBank/DDBJ databases">
        <title>Microbacterium terricola strain KV-448 chromosome, complete genome.</title>
        <authorList>
            <person name="Oshima T."/>
            <person name="Moriya T."/>
            <person name="Bessho Y."/>
        </authorList>
    </citation>
    <scope>NUCLEOTIDE SEQUENCE [LARGE SCALE GENOMIC DNA]</scope>
    <source>
        <strain evidence="1 2">KV-448</strain>
    </source>
</reference>
<dbReference type="RefSeq" id="WP_263797870.1">
    <property type="nucleotide sequence ID" value="NZ_AP027141.1"/>
</dbReference>